<evidence type="ECO:0000313" key="1">
    <source>
        <dbReference type="EMBL" id="AQY21150.1"/>
    </source>
</evidence>
<dbReference type="EMBL" id="CP011859">
    <property type="protein sequence ID" value="AQY21150.1"/>
    <property type="molecule type" value="Genomic_DNA"/>
</dbReference>
<reference evidence="1 2" key="1">
    <citation type="submission" date="2015-06" db="EMBL/GenBank/DDBJ databases">
        <title>R. anatipestifer strain HXb2 is the most virulent strain so far, and the genome sequence would help us uncover the pathogenesis.</title>
        <authorList>
            <person name="Hu Q."/>
            <person name="Qi J."/>
            <person name="Bo H."/>
            <person name="Liu G."/>
            <person name="Tao M."/>
            <person name="Ding Y."/>
            <person name="Xue Y."/>
        </authorList>
    </citation>
    <scope>NUCLEOTIDE SEQUENCE [LARGE SCALE GENOMIC DNA]</scope>
    <source>
        <strain evidence="1 2">HXb2</strain>
    </source>
</reference>
<sequence length="70" mass="8387">MIFFELLKLKDVSMWDIFAQMIDGEEKQLQFMDNNNEVLFSYNLPTTTEQLQEDKAIFSKQYAKKLMQNN</sequence>
<name>A0A1A5HK42_RIEAN</name>
<gene>
    <name evidence="1" type="ORF">AB406_0186</name>
</gene>
<protein>
    <submittedName>
        <fullName evidence="1">Uncharacterized protein</fullName>
    </submittedName>
</protein>
<organism evidence="1 2">
    <name type="scientific">Riemerella anatipestifer</name>
    <name type="common">Moraxella anatipestifer</name>
    <dbReference type="NCBI Taxonomy" id="34085"/>
    <lineage>
        <taxon>Bacteria</taxon>
        <taxon>Pseudomonadati</taxon>
        <taxon>Bacteroidota</taxon>
        <taxon>Flavobacteriia</taxon>
        <taxon>Flavobacteriales</taxon>
        <taxon>Weeksellaceae</taxon>
        <taxon>Riemerella</taxon>
    </lineage>
</organism>
<proteinExistence type="predicted"/>
<dbReference type="AlphaFoldDB" id="A0A1A5HK42"/>
<evidence type="ECO:0000313" key="2">
    <source>
        <dbReference type="Proteomes" id="UP000189883"/>
    </source>
</evidence>
<accession>A0A1A5HK42</accession>
<dbReference type="Proteomes" id="UP000189883">
    <property type="component" value="Chromosome"/>
</dbReference>